<dbReference type="InterPro" id="IPR000315">
    <property type="entry name" value="Znf_B-box"/>
</dbReference>
<keyword evidence="1" id="KW-0479">Metal-binding</keyword>
<accession>A0A7J7JJ25</accession>
<dbReference type="Proteomes" id="UP000593567">
    <property type="component" value="Unassembled WGS sequence"/>
</dbReference>
<comment type="caution">
    <text evidence="3">The sequence shown here is derived from an EMBL/GenBank/DDBJ whole genome shotgun (WGS) entry which is preliminary data.</text>
</comment>
<dbReference type="AlphaFoldDB" id="A0A7J7JJ25"/>
<keyword evidence="4" id="KW-1185">Reference proteome</keyword>
<feature type="domain" description="B box-type" evidence="2">
    <location>
        <begin position="182"/>
        <end position="231"/>
    </location>
</feature>
<sequence length="372" mass="41537">MNSFFYLVCAGEPLTVILDADLEFLSEVYNFHVTGNTLIVRAERKSNFGMQAIGHVAALHWLRAVLTMLVRQRPASSPALQVWYNDIILSSNWFTDLLDTVYHGIIEVFDVELESLPTPDTKEPPLCCDSCTRKGVDNQLAVVYCTTCSAKLCAKHREFHDEVHDNHPMVRMTNYRAQAKRVTPRLCAQHEEMVYTLGCKSCLTVACTECVGALSSCTHDPLSTPHTTVDLISRYKETENVISQLMSENVSLPEVPSITTLQVKDERREIEVEVVTSQDGQTTPNALHKQLILQHTAKTSGTPVSVCSYQGKVYVGSYGGVEVVAENKLLSEKLICPYQTSIYGVAAHRDRLYISTHQNSNYLETADGDLRC</sequence>
<evidence type="ECO:0000313" key="4">
    <source>
        <dbReference type="Proteomes" id="UP000593567"/>
    </source>
</evidence>
<dbReference type="PROSITE" id="PS50119">
    <property type="entry name" value="ZF_BBOX"/>
    <property type="match status" value="1"/>
</dbReference>
<gene>
    <name evidence="3" type="ORF">EB796_015368</name>
</gene>
<evidence type="ECO:0000259" key="2">
    <source>
        <dbReference type="PROSITE" id="PS50119"/>
    </source>
</evidence>
<dbReference type="GO" id="GO:0008270">
    <property type="term" value="F:zinc ion binding"/>
    <property type="evidence" value="ECO:0007669"/>
    <property type="project" value="UniProtKB-KW"/>
</dbReference>
<reference evidence="3" key="1">
    <citation type="submission" date="2020-06" db="EMBL/GenBank/DDBJ databases">
        <title>Draft genome of Bugula neritina, a colonial animal packing powerful symbionts and potential medicines.</title>
        <authorList>
            <person name="Rayko M."/>
        </authorList>
    </citation>
    <scope>NUCLEOTIDE SEQUENCE [LARGE SCALE GENOMIC DNA]</scope>
    <source>
        <strain evidence="3">Kwan_BN1</strain>
    </source>
</reference>
<keyword evidence="1" id="KW-0862">Zinc</keyword>
<evidence type="ECO:0000313" key="3">
    <source>
        <dbReference type="EMBL" id="KAF6026329.1"/>
    </source>
</evidence>
<dbReference type="Gene3D" id="3.30.160.60">
    <property type="entry name" value="Classic Zinc Finger"/>
    <property type="match status" value="1"/>
</dbReference>
<keyword evidence="1" id="KW-0863">Zinc-finger</keyword>
<evidence type="ECO:0000256" key="1">
    <source>
        <dbReference type="PROSITE-ProRule" id="PRU00024"/>
    </source>
</evidence>
<proteinExistence type="predicted"/>
<organism evidence="3 4">
    <name type="scientific">Bugula neritina</name>
    <name type="common">Brown bryozoan</name>
    <name type="synonym">Sertularia neritina</name>
    <dbReference type="NCBI Taxonomy" id="10212"/>
    <lineage>
        <taxon>Eukaryota</taxon>
        <taxon>Metazoa</taxon>
        <taxon>Spiralia</taxon>
        <taxon>Lophotrochozoa</taxon>
        <taxon>Bryozoa</taxon>
        <taxon>Gymnolaemata</taxon>
        <taxon>Cheilostomatida</taxon>
        <taxon>Flustrina</taxon>
        <taxon>Buguloidea</taxon>
        <taxon>Bugulidae</taxon>
        <taxon>Bugula</taxon>
    </lineage>
</organism>
<name>A0A7J7JJ25_BUGNE</name>
<protein>
    <recommendedName>
        <fullName evidence="2">B box-type domain-containing protein</fullName>
    </recommendedName>
</protein>
<dbReference type="EMBL" id="VXIV02002299">
    <property type="protein sequence ID" value="KAF6026329.1"/>
    <property type="molecule type" value="Genomic_DNA"/>
</dbReference>